<gene>
    <name evidence="1" type="ORF">H4S07_004546</name>
</gene>
<organism evidence="1 2">
    <name type="scientific">Coemansia furcata</name>
    <dbReference type="NCBI Taxonomy" id="417177"/>
    <lineage>
        <taxon>Eukaryota</taxon>
        <taxon>Fungi</taxon>
        <taxon>Fungi incertae sedis</taxon>
        <taxon>Zoopagomycota</taxon>
        <taxon>Kickxellomycotina</taxon>
        <taxon>Kickxellomycetes</taxon>
        <taxon>Kickxellales</taxon>
        <taxon>Kickxellaceae</taxon>
        <taxon>Coemansia</taxon>
    </lineage>
</organism>
<dbReference type="Proteomes" id="UP001140096">
    <property type="component" value="Unassembled WGS sequence"/>
</dbReference>
<accession>A0ACC1L7L8</accession>
<feature type="non-terminal residue" evidence="1">
    <location>
        <position position="126"/>
    </location>
</feature>
<name>A0ACC1L7L8_9FUNG</name>
<keyword evidence="2" id="KW-1185">Reference proteome</keyword>
<protein>
    <submittedName>
        <fullName evidence="1">Uncharacterized protein</fullName>
    </submittedName>
</protein>
<sequence length="126" mass="13231">MDRKDTPGGDQNQLLQPLFDSSISLPREGVKSGATRQTPSSSPPDPSTQQQAFASGSNVFGRLPTSTTSSLDNALISHMQPQALGPSASGGGGHARTASYGTTLLDTLNEEKQQLHPSSLHYQRAA</sequence>
<reference evidence="1" key="1">
    <citation type="submission" date="2022-07" db="EMBL/GenBank/DDBJ databases">
        <title>Phylogenomic reconstructions and comparative analyses of Kickxellomycotina fungi.</title>
        <authorList>
            <person name="Reynolds N.K."/>
            <person name="Stajich J.E."/>
            <person name="Barry K."/>
            <person name="Grigoriev I.V."/>
            <person name="Crous P."/>
            <person name="Smith M.E."/>
        </authorList>
    </citation>
    <scope>NUCLEOTIDE SEQUENCE</scope>
    <source>
        <strain evidence="1">CBS 102833</strain>
    </source>
</reference>
<proteinExistence type="predicted"/>
<comment type="caution">
    <text evidence="1">The sequence shown here is derived from an EMBL/GenBank/DDBJ whole genome shotgun (WGS) entry which is preliminary data.</text>
</comment>
<evidence type="ECO:0000313" key="1">
    <source>
        <dbReference type="EMBL" id="KAJ2803071.1"/>
    </source>
</evidence>
<dbReference type="EMBL" id="JANBUP010001871">
    <property type="protein sequence ID" value="KAJ2803071.1"/>
    <property type="molecule type" value="Genomic_DNA"/>
</dbReference>
<evidence type="ECO:0000313" key="2">
    <source>
        <dbReference type="Proteomes" id="UP001140096"/>
    </source>
</evidence>